<organism evidence="2 3">
    <name type="scientific">Nocardioides kongjuensis</name>
    <dbReference type="NCBI Taxonomy" id="349522"/>
    <lineage>
        <taxon>Bacteria</taxon>
        <taxon>Bacillati</taxon>
        <taxon>Actinomycetota</taxon>
        <taxon>Actinomycetes</taxon>
        <taxon>Propionibacteriales</taxon>
        <taxon>Nocardioidaceae</taxon>
        <taxon>Nocardioides</taxon>
    </lineage>
</organism>
<proteinExistence type="predicted"/>
<sequence length="128" mass="13313">MMKRSLALATTAATALLVAAAGPASAHDCYNVSRSDQGDASATHSDRWVRISVVEFAHSPDFPPGFDPDCFVGYWLGHGGPEGFTTRSDKTIGEGSANPNLADGHGLEHIEDAWGALFGEALGACALP</sequence>
<feature type="signal peptide" evidence="1">
    <location>
        <begin position="1"/>
        <end position="26"/>
    </location>
</feature>
<dbReference type="AlphaFoldDB" id="A0A852RIR7"/>
<keyword evidence="3" id="KW-1185">Reference proteome</keyword>
<name>A0A852RIR7_9ACTN</name>
<evidence type="ECO:0000313" key="2">
    <source>
        <dbReference type="EMBL" id="NYD29216.1"/>
    </source>
</evidence>
<keyword evidence="1" id="KW-0732">Signal</keyword>
<dbReference type="RefSeq" id="WP_179725615.1">
    <property type="nucleotide sequence ID" value="NZ_BAABEF010000001.1"/>
</dbReference>
<accession>A0A852RIR7</accession>
<comment type="caution">
    <text evidence="2">The sequence shown here is derived from an EMBL/GenBank/DDBJ whole genome shotgun (WGS) entry which is preliminary data.</text>
</comment>
<evidence type="ECO:0000313" key="3">
    <source>
        <dbReference type="Proteomes" id="UP000582231"/>
    </source>
</evidence>
<reference evidence="2 3" key="1">
    <citation type="submission" date="2020-07" db="EMBL/GenBank/DDBJ databases">
        <title>Sequencing the genomes of 1000 actinobacteria strains.</title>
        <authorList>
            <person name="Klenk H.-P."/>
        </authorList>
    </citation>
    <scope>NUCLEOTIDE SEQUENCE [LARGE SCALE GENOMIC DNA]</scope>
    <source>
        <strain evidence="2 3">DSM 19082</strain>
    </source>
</reference>
<dbReference type="EMBL" id="JACCBF010000001">
    <property type="protein sequence ID" value="NYD29216.1"/>
    <property type="molecule type" value="Genomic_DNA"/>
</dbReference>
<protein>
    <submittedName>
        <fullName evidence="2">Uncharacterized protein</fullName>
    </submittedName>
</protein>
<evidence type="ECO:0000256" key="1">
    <source>
        <dbReference type="SAM" id="SignalP"/>
    </source>
</evidence>
<gene>
    <name evidence="2" type="ORF">BJ958_000762</name>
</gene>
<feature type="chain" id="PRO_5032942517" evidence="1">
    <location>
        <begin position="27"/>
        <end position="128"/>
    </location>
</feature>
<dbReference type="Proteomes" id="UP000582231">
    <property type="component" value="Unassembled WGS sequence"/>
</dbReference>